<keyword evidence="1" id="KW-0812">Transmembrane</keyword>
<keyword evidence="1" id="KW-1133">Transmembrane helix</keyword>
<feature type="transmembrane region" description="Helical" evidence="1">
    <location>
        <begin position="20"/>
        <end position="41"/>
    </location>
</feature>
<dbReference type="AlphaFoldDB" id="A0A1A9Z704"/>
<accession>A0A1A9Z704</accession>
<protein>
    <submittedName>
        <fullName evidence="2">Uncharacterized protein</fullName>
    </submittedName>
</protein>
<evidence type="ECO:0000313" key="2">
    <source>
        <dbReference type="EnsemblMetazoa" id="GPAI005809-PA"/>
    </source>
</evidence>
<organism evidence="2 3">
    <name type="scientific">Glossina pallidipes</name>
    <name type="common">Tsetse fly</name>
    <dbReference type="NCBI Taxonomy" id="7398"/>
    <lineage>
        <taxon>Eukaryota</taxon>
        <taxon>Metazoa</taxon>
        <taxon>Ecdysozoa</taxon>
        <taxon>Arthropoda</taxon>
        <taxon>Hexapoda</taxon>
        <taxon>Insecta</taxon>
        <taxon>Pterygota</taxon>
        <taxon>Neoptera</taxon>
        <taxon>Endopterygota</taxon>
        <taxon>Diptera</taxon>
        <taxon>Brachycera</taxon>
        <taxon>Muscomorpha</taxon>
        <taxon>Hippoboscoidea</taxon>
        <taxon>Glossinidae</taxon>
        <taxon>Glossina</taxon>
    </lineage>
</organism>
<name>A0A1A9Z704_GLOPL</name>
<keyword evidence="3" id="KW-1185">Reference proteome</keyword>
<keyword evidence="1" id="KW-0472">Membrane</keyword>
<evidence type="ECO:0000313" key="3">
    <source>
        <dbReference type="Proteomes" id="UP000092445"/>
    </source>
</evidence>
<dbReference type="VEuPathDB" id="VectorBase:GPAI005809"/>
<proteinExistence type="predicted"/>
<reference evidence="2" key="2">
    <citation type="submission" date="2020-05" db="UniProtKB">
        <authorList>
            <consortium name="EnsemblMetazoa"/>
        </authorList>
    </citation>
    <scope>IDENTIFICATION</scope>
    <source>
        <strain evidence="2">IAEA</strain>
    </source>
</reference>
<dbReference type="Proteomes" id="UP000092445">
    <property type="component" value="Unassembled WGS sequence"/>
</dbReference>
<sequence length="117" mass="13683">MLLQQKTAEIFQNLDFHTFSIILIAYCTYYGSIWAGAYCVYQKKSPTADQKEVGMEKKIQNDSSPINSCFICVKHLLLVWFGWMADLVCIRRRHLNKRHHQTWHIAGKTLGIFFVVE</sequence>
<dbReference type="EnsemblMetazoa" id="GPAI005809-RA">
    <property type="protein sequence ID" value="GPAI005809-PA"/>
    <property type="gene ID" value="GPAI005809"/>
</dbReference>
<reference evidence="3" key="1">
    <citation type="submission" date="2014-03" db="EMBL/GenBank/DDBJ databases">
        <authorList>
            <person name="Aksoy S."/>
            <person name="Warren W."/>
            <person name="Wilson R.K."/>
        </authorList>
    </citation>
    <scope>NUCLEOTIDE SEQUENCE [LARGE SCALE GENOMIC DNA]</scope>
    <source>
        <strain evidence="3">IAEA</strain>
    </source>
</reference>
<evidence type="ECO:0000256" key="1">
    <source>
        <dbReference type="SAM" id="Phobius"/>
    </source>
</evidence>